<dbReference type="AlphaFoldDB" id="A0A239AZC1"/>
<dbReference type="InterPro" id="IPR015797">
    <property type="entry name" value="NUDIX_hydrolase-like_dom_sf"/>
</dbReference>
<dbReference type="EMBL" id="FZNP01000009">
    <property type="protein sequence ID" value="SNS00957.1"/>
    <property type="molecule type" value="Genomic_DNA"/>
</dbReference>
<dbReference type="SUPFAM" id="SSF55811">
    <property type="entry name" value="Nudix"/>
    <property type="match status" value="1"/>
</dbReference>
<keyword evidence="1" id="KW-0378">Hydrolase</keyword>
<dbReference type="PROSITE" id="PS00893">
    <property type="entry name" value="NUDIX_BOX"/>
    <property type="match status" value="1"/>
</dbReference>
<dbReference type="InterPro" id="IPR054105">
    <property type="entry name" value="WHD_NrtR"/>
</dbReference>
<gene>
    <name evidence="3" type="ORF">SAMN06265355_109309</name>
</gene>
<feature type="domain" description="Nudix hydrolase" evidence="2">
    <location>
        <begin position="10"/>
        <end position="146"/>
    </location>
</feature>
<dbReference type="Gene3D" id="1.10.10.10">
    <property type="entry name" value="Winged helix-like DNA-binding domain superfamily/Winged helix DNA-binding domain"/>
    <property type="match status" value="1"/>
</dbReference>
<organism evidence="3 4">
    <name type="scientific">Actinomadura mexicana</name>
    <dbReference type="NCBI Taxonomy" id="134959"/>
    <lineage>
        <taxon>Bacteria</taxon>
        <taxon>Bacillati</taxon>
        <taxon>Actinomycetota</taxon>
        <taxon>Actinomycetes</taxon>
        <taxon>Streptosporangiales</taxon>
        <taxon>Thermomonosporaceae</taxon>
        <taxon>Actinomadura</taxon>
    </lineage>
</organism>
<dbReference type="InterPro" id="IPR036390">
    <property type="entry name" value="WH_DNA-bd_sf"/>
</dbReference>
<dbReference type="GO" id="GO:0016787">
    <property type="term" value="F:hydrolase activity"/>
    <property type="evidence" value="ECO:0007669"/>
    <property type="project" value="UniProtKB-KW"/>
</dbReference>
<dbReference type="PANTHER" id="PTHR43736">
    <property type="entry name" value="ADP-RIBOSE PYROPHOSPHATASE"/>
    <property type="match status" value="1"/>
</dbReference>
<dbReference type="InterPro" id="IPR020084">
    <property type="entry name" value="NUDIX_hydrolase_CS"/>
</dbReference>
<accession>A0A239AZC1</accession>
<keyword evidence="4" id="KW-1185">Reference proteome</keyword>
<dbReference type="CDD" id="cd18873">
    <property type="entry name" value="NUDIX_NadM_like"/>
    <property type="match status" value="1"/>
</dbReference>
<evidence type="ECO:0000256" key="1">
    <source>
        <dbReference type="ARBA" id="ARBA00022801"/>
    </source>
</evidence>
<dbReference type="RefSeq" id="WP_089314121.1">
    <property type="nucleotide sequence ID" value="NZ_FZNP01000009.1"/>
</dbReference>
<dbReference type="InterPro" id="IPR000086">
    <property type="entry name" value="NUDIX_hydrolase_dom"/>
</dbReference>
<dbReference type="Pfam" id="PF21906">
    <property type="entry name" value="WHD_NrtR"/>
    <property type="match status" value="1"/>
</dbReference>
<evidence type="ECO:0000259" key="2">
    <source>
        <dbReference type="PROSITE" id="PS51462"/>
    </source>
</evidence>
<dbReference type="InterPro" id="IPR036388">
    <property type="entry name" value="WH-like_DNA-bd_sf"/>
</dbReference>
<dbReference type="Gene3D" id="3.90.79.10">
    <property type="entry name" value="Nucleoside Triphosphate Pyrophosphohydrolase"/>
    <property type="match status" value="1"/>
</dbReference>
<name>A0A239AZC1_9ACTN</name>
<proteinExistence type="predicted"/>
<dbReference type="Pfam" id="PF00293">
    <property type="entry name" value="NUDIX"/>
    <property type="match status" value="1"/>
</dbReference>
<dbReference type="PANTHER" id="PTHR43736:SF4">
    <property type="entry name" value="SLR1690 PROTEIN"/>
    <property type="match status" value="1"/>
</dbReference>
<sequence length="243" mass="26684">MSGHRREPHLVHVTADLVILTIRHGVLCVLLVERGNEPFLGRLALPGGFLRGAETLEDTAVRELREETGLETGDFHLEQVRVYSAPDRDPRDRRVITCSYLAIAPDLPVPRPGSDARAASWSPVGRTLVHADALAFDHRRILADAVERARTKLQHTTLATRFCPPEFTISELREVYETVWGVDLDRSNFHRKVIDTPGFLIPTGRRTVGGGRPAALYRAGPATALVPPMHRPSPLGPEPGGGA</sequence>
<protein>
    <submittedName>
        <fullName evidence="3">8-oxo-dGTP diphosphatase</fullName>
    </submittedName>
</protein>
<evidence type="ECO:0000313" key="4">
    <source>
        <dbReference type="Proteomes" id="UP000198420"/>
    </source>
</evidence>
<dbReference type="Proteomes" id="UP000198420">
    <property type="component" value="Unassembled WGS sequence"/>
</dbReference>
<evidence type="ECO:0000313" key="3">
    <source>
        <dbReference type="EMBL" id="SNS00957.1"/>
    </source>
</evidence>
<reference evidence="4" key="1">
    <citation type="submission" date="2017-06" db="EMBL/GenBank/DDBJ databases">
        <authorList>
            <person name="Varghese N."/>
            <person name="Submissions S."/>
        </authorList>
    </citation>
    <scope>NUCLEOTIDE SEQUENCE [LARGE SCALE GENOMIC DNA]</scope>
    <source>
        <strain evidence="4">DSM 44485</strain>
    </source>
</reference>
<dbReference type="OrthoDB" id="9786141at2"/>
<dbReference type="SUPFAM" id="SSF46785">
    <property type="entry name" value="Winged helix' DNA-binding domain"/>
    <property type="match status" value="1"/>
</dbReference>
<dbReference type="PROSITE" id="PS51462">
    <property type="entry name" value="NUDIX"/>
    <property type="match status" value="1"/>
</dbReference>